<name>A0A1V1PF08_9BACT</name>
<evidence type="ECO:0000256" key="5">
    <source>
        <dbReference type="ARBA" id="ARBA00022806"/>
    </source>
</evidence>
<keyword evidence="3" id="KW-0227">DNA damage</keyword>
<dbReference type="InterPro" id="IPR013986">
    <property type="entry name" value="DExx_box_DNA_helicase_dom_sf"/>
</dbReference>
<keyword evidence="7" id="KW-0067">ATP-binding</keyword>
<keyword evidence="5" id="KW-0347">Helicase</keyword>
<gene>
    <name evidence="11" type="primary">recC</name>
    <name evidence="11" type="ORF">OMM_01012</name>
</gene>
<keyword evidence="9" id="KW-0234">DNA repair</keyword>
<evidence type="ECO:0000256" key="6">
    <source>
        <dbReference type="ARBA" id="ARBA00022839"/>
    </source>
</evidence>
<dbReference type="GO" id="GO:0006281">
    <property type="term" value="P:DNA repair"/>
    <property type="evidence" value="ECO:0007669"/>
    <property type="project" value="UniProtKB-KW"/>
</dbReference>
<keyword evidence="8" id="KW-0238">DNA-binding</keyword>
<evidence type="ECO:0000313" key="11">
    <source>
        <dbReference type="EMBL" id="ETR73353.1"/>
    </source>
</evidence>
<organism evidence="11 12">
    <name type="scientific">Candidatus Magnetoglobus multicellularis str. Araruama</name>
    <dbReference type="NCBI Taxonomy" id="890399"/>
    <lineage>
        <taxon>Bacteria</taxon>
        <taxon>Pseudomonadati</taxon>
        <taxon>Thermodesulfobacteriota</taxon>
        <taxon>Desulfobacteria</taxon>
        <taxon>Desulfobacterales</taxon>
        <taxon>Desulfobacteraceae</taxon>
        <taxon>Candidatus Magnetoglobus</taxon>
    </lineage>
</organism>
<keyword evidence="1" id="KW-0540">Nuclease</keyword>
<dbReference type="EMBL" id="ATBP01000068">
    <property type="protein sequence ID" value="ETR73353.1"/>
    <property type="molecule type" value="Genomic_DNA"/>
</dbReference>
<dbReference type="PIRSF" id="PIRSF000980">
    <property type="entry name" value="RecC"/>
    <property type="match status" value="1"/>
</dbReference>
<dbReference type="Gene3D" id="3.40.50.10930">
    <property type="match status" value="1"/>
</dbReference>
<evidence type="ECO:0000256" key="8">
    <source>
        <dbReference type="ARBA" id="ARBA00023125"/>
    </source>
</evidence>
<evidence type="ECO:0000256" key="3">
    <source>
        <dbReference type="ARBA" id="ARBA00022763"/>
    </source>
</evidence>
<proteinExistence type="inferred from homology"/>
<dbReference type="InterPro" id="IPR041500">
    <property type="entry name" value="RecC_C"/>
</dbReference>
<dbReference type="HAMAP" id="MF_01486">
    <property type="entry name" value="RecC"/>
    <property type="match status" value="1"/>
</dbReference>
<sequence length="1104" mass="128019">MPTANCQLTTNPKENETLDTNNHITLYQSNKTENLLDSLIHQLKTPISNPLAPETIVVQSKGMERWISLKIAERLGCCANIHFPFPNKFVQSLFAYLLPDLNLPYDRETPRAFDLDVMTWKLVHHLQVFLDQAPFKPLANYLTQDAIMDLKKVQLCERIADTFEQYMIYRPDIIHAWENGQDDHWQAILWRFLTDGILSDYHMGQLGQMAINRMFSHQYDQPFAERIFVFGISSLPAFHIQMLVALSRLCQVHVFILNPSHEYWGEIRSRREISKLRMKEKAEGHDLYLEEGHPLLASMGKMGRDFLNLLFGFMDDPQIHMDFKDHFQPVHAHNLLTHVQSQLFDLKVDMPTQIEANDSSINVHACHSPMREVEVLYDQLLHMFETDPALKPQDILVMTPDIETYAPLIQGVFDNPDQGNAIPYSISDRTYRNESQIMDAFFMILDLPGSRLEATAMLSILECPAVARRFNISPDDMPLITHWLEQTRLRWGQSGKFRKKFGMGAYSENTWQNSLDRLLLGYAMPGEKGQPFSNILPFDAIEGQSASIVGHLVQWANTLFKIVRLLDTSRNLIDWVQALDKVLDDCFLPFEEEDIQFIEIRKAIHRLKKIAIQLNPENQNSETIHFSAIKWYLSHTLEKPRSHMGFLSGNVTCCAMLPMRAIPFKVICMIGLNDIAYPRRDRSPNFDLIAQNPRPGDRSLRNDDRYIFLEAILSARQRLYMSYVGLSISDNSLRPPSVLVSELLDYLDANFIYTSGTVRENIMTYHRLQAFNPEYFNMQSNFYSYSKENCDAAATLHNRSHDKQVSFVSQQFTDGVNTDIHISELLAFYKHPIQYYFNYRLGVYLFDKIKTFERREPFQVSGLDKYWLKVDILHKILTDNNPYIFLDQTRARGILPLGQIGCRDYYDIIEELSPMAKQIHPLVQGPKPNLSVDLKIDHFRLHGNLHNCFEKGLVFYRPAQIKADDYLESWLYHLILNLQAGATHRSFFVGFDHVFQILPVENSRSILLELLLLYEKGLCFPIHFFPKTSYAFIEAINKGKSENDAITKAKSKWLPNRHSPMKSESEDPYHIRYCQFDDPLDDSFVDLSKKIFLPMNSYLKTGGI</sequence>
<evidence type="ECO:0000259" key="10">
    <source>
        <dbReference type="Pfam" id="PF17946"/>
    </source>
</evidence>
<dbReference type="SUPFAM" id="SSF52540">
    <property type="entry name" value="P-loop containing nucleoside triphosphate hydrolases"/>
    <property type="match status" value="2"/>
</dbReference>
<dbReference type="Proteomes" id="UP000189670">
    <property type="component" value="Unassembled WGS sequence"/>
</dbReference>
<dbReference type="GO" id="GO:0004386">
    <property type="term" value="F:helicase activity"/>
    <property type="evidence" value="ECO:0007669"/>
    <property type="project" value="UniProtKB-KW"/>
</dbReference>
<evidence type="ECO:0000256" key="2">
    <source>
        <dbReference type="ARBA" id="ARBA00022741"/>
    </source>
</evidence>
<evidence type="ECO:0000256" key="9">
    <source>
        <dbReference type="ARBA" id="ARBA00023204"/>
    </source>
</evidence>
<reference evidence="12" key="1">
    <citation type="submission" date="2012-11" db="EMBL/GenBank/DDBJ databases">
        <authorList>
            <person name="Lucero-Rivera Y.E."/>
            <person name="Tovar-Ramirez D."/>
        </authorList>
    </citation>
    <scope>NUCLEOTIDE SEQUENCE [LARGE SCALE GENOMIC DNA]</scope>
    <source>
        <strain evidence="12">Araruama</strain>
    </source>
</reference>
<dbReference type="GO" id="GO:0009338">
    <property type="term" value="C:exodeoxyribonuclease V complex"/>
    <property type="evidence" value="ECO:0007669"/>
    <property type="project" value="InterPro"/>
</dbReference>
<dbReference type="PANTHER" id="PTHR30591">
    <property type="entry name" value="RECBCD ENZYME SUBUNIT RECC"/>
    <property type="match status" value="1"/>
</dbReference>
<protein>
    <submittedName>
        <fullName evidence="11">Exodeoxyribonuclease V gamma chain</fullName>
    </submittedName>
</protein>
<evidence type="ECO:0000313" key="12">
    <source>
        <dbReference type="Proteomes" id="UP000189670"/>
    </source>
</evidence>
<dbReference type="InterPro" id="IPR011335">
    <property type="entry name" value="Restrct_endonuc-II-like"/>
</dbReference>
<dbReference type="Pfam" id="PF04257">
    <property type="entry name" value="Exonuc_V_gamma"/>
    <property type="match status" value="1"/>
</dbReference>
<dbReference type="PANTHER" id="PTHR30591:SF1">
    <property type="entry name" value="RECBCD ENZYME SUBUNIT RECC"/>
    <property type="match status" value="1"/>
</dbReference>
<keyword evidence="4" id="KW-0378">Hydrolase</keyword>
<keyword evidence="2" id="KW-0547">Nucleotide-binding</keyword>
<dbReference type="SUPFAM" id="SSF52980">
    <property type="entry name" value="Restriction endonuclease-like"/>
    <property type="match status" value="1"/>
</dbReference>
<comment type="caution">
    <text evidence="11">The sequence shown here is derived from an EMBL/GenBank/DDBJ whole genome shotgun (WGS) entry which is preliminary data.</text>
</comment>
<dbReference type="Gene3D" id="1.10.10.990">
    <property type="match status" value="1"/>
</dbReference>
<dbReference type="Pfam" id="PF17946">
    <property type="entry name" value="RecC_C"/>
    <property type="match status" value="1"/>
</dbReference>
<feature type="domain" description="RecC C-terminal" evidence="10">
    <location>
        <begin position="818"/>
        <end position="1036"/>
    </location>
</feature>
<dbReference type="GO" id="GO:0003677">
    <property type="term" value="F:DNA binding"/>
    <property type="evidence" value="ECO:0007669"/>
    <property type="project" value="UniProtKB-KW"/>
</dbReference>
<evidence type="ECO:0000256" key="7">
    <source>
        <dbReference type="ARBA" id="ARBA00022840"/>
    </source>
</evidence>
<dbReference type="NCBIfam" id="TIGR01450">
    <property type="entry name" value="recC"/>
    <property type="match status" value="1"/>
</dbReference>
<dbReference type="InterPro" id="IPR027417">
    <property type="entry name" value="P-loop_NTPase"/>
</dbReference>
<dbReference type="GO" id="GO:0006310">
    <property type="term" value="P:DNA recombination"/>
    <property type="evidence" value="ECO:0007669"/>
    <property type="project" value="TreeGrafter"/>
</dbReference>
<dbReference type="GO" id="GO:0005524">
    <property type="term" value="F:ATP binding"/>
    <property type="evidence" value="ECO:0007669"/>
    <property type="project" value="UniProtKB-KW"/>
</dbReference>
<keyword evidence="6" id="KW-0269">Exonuclease</keyword>
<evidence type="ECO:0000256" key="4">
    <source>
        <dbReference type="ARBA" id="ARBA00022801"/>
    </source>
</evidence>
<dbReference type="GO" id="GO:0008854">
    <property type="term" value="F:exodeoxyribonuclease V activity"/>
    <property type="evidence" value="ECO:0007669"/>
    <property type="project" value="InterPro"/>
</dbReference>
<dbReference type="InterPro" id="IPR006697">
    <property type="entry name" value="RecC"/>
</dbReference>
<accession>A0A1V1PF08</accession>
<dbReference type="CDD" id="cd22353">
    <property type="entry name" value="RecC_C-like"/>
    <property type="match status" value="1"/>
</dbReference>
<dbReference type="Gene3D" id="1.10.10.160">
    <property type="match status" value="1"/>
</dbReference>
<dbReference type="Gene3D" id="3.40.50.300">
    <property type="entry name" value="P-loop containing nucleotide triphosphate hydrolases"/>
    <property type="match status" value="2"/>
</dbReference>
<evidence type="ECO:0000256" key="1">
    <source>
        <dbReference type="ARBA" id="ARBA00022722"/>
    </source>
</evidence>
<dbReference type="AlphaFoldDB" id="A0A1V1PF08"/>